<dbReference type="Pfam" id="PF08494">
    <property type="entry name" value="DEAD_assoc"/>
    <property type="match status" value="1"/>
</dbReference>
<dbReference type="InterPro" id="IPR052511">
    <property type="entry name" value="ATP-dep_Helicase"/>
</dbReference>
<evidence type="ECO:0000259" key="9">
    <source>
        <dbReference type="PROSITE" id="PS51192"/>
    </source>
</evidence>
<dbReference type="InterPro" id="IPR001650">
    <property type="entry name" value="Helicase_C-like"/>
</dbReference>
<keyword evidence="1" id="KW-0547">Nucleotide-binding</keyword>
<dbReference type="Proteomes" id="UP001162905">
    <property type="component" value="Unassembled WGS sequence"/>
</dbReference>
<dbReference type="PANTHER" id="PTHR47962">
    <property type="entry name" value="ATP-DEPENDENT HELICASE LHR-RELATED-RELATED"/>
    <property type="match status" value="1"/>
</dbReference>
<dbReference type="InterPro" id="IPR014001">
    <property type="entry name" value="Helicase_ATP-bd"/>
</dbReference>
<dbReference type="InterPro" id="IPR045628">
    <property type="entry name" value="Lhr_WH_dom"/>
</dbReference>
<keyword evidence="12" id="KW-1185">Reference proteome</keyword>
<dbReference type="InterPro" id="IPR027417">
    <property type="entry name" value="P-loop_NTPase"/>
</dbReference>
<keyword evidence="8" id="KW-0413">Isomerase</keyword>
<evidence type="ECO:0000256" key="2">
    <source>
        <dbReference type="ARBA" id="ARBA00022763"/>
    </source>
</evidence>
<keyword evidence="6" id="KW-0238">DNA-binding</keyword>
<comment type="caution">
    <text evidence="11">The sequence shown here is derived from an EMBL/GenBank/DDBJ whole genome shotgun (WGS) entry which is preliminary data.</text>
</comment>
<dbReference type="InterPro" id="IPR011545">
    <property type="entry name" value="DEAD/DEAH_box_helicase_dom"/>
</dbReference>
<dbReference type="GO" id="GO:0004386">
    <property type="term" value="F:helicase activity"/>
    <property type="evidence" value="ECO:0007669"/>
    <property type="project" value="UniProtKB-KW"/>
</dbReference>
<dbReference type="SUPFAM" id="SSF52540">
    <property type="entry name" value="P-loop containing nucleoside triphosphate hydrolases"/>
    <property type="match status" value="1"/>
</dbReference>
<keyword evidence="3" id="KW-0378">Hydrolase</keyword>
<dbReference type="Pfam" id="PF23235">
    <property type="entry name" value="WHD_3rd_Lhr"/>
    <property type="match status" value="1"/>
</dbReference>
<feature type="domain" description="Helicase C-terminal" evidence="10">
    <location>
        <begin position="268"/>
        <end position="426"/>
    </location>
</feature>
<evidence type="ECO:0000313" key="12">
    <source>
        <dbReference type="Proteomes" id="UP001162905"/>
    </source>
</evidence>
<evidence type="ECO:0000313" key="11">
    <source>
        <dbReference type="EMBL" id="MCF7544824.1"/>
    </source>
</evidence>
<protein>
    <submittedName>
        <fullName evidence="11">DEAD/DEAH box helicase</fullName>
    </submittedName>
</protein>
<dbReference type="Pfam" id="PF00270">
    <property type="entry name" value="DEAD"/>
    <property type="match status" value="1"/>
</dbReference>
<proteinExistence type="predicted"/>
<dbReference type="PROSITE" id="PS51192">
    <property type="entry name" value="HELICASE_ATP_BIND_1"/>
    <property type="match status" value="1"/>
</dbReference>
<evidence type="ECO:0000256" key="4">
    <source>
        <dbReference type="ARBA" id="ARBA00022806"/>
    </source>
</evidence>
<dbReference type="InterPro" id="IPR055367">
    <property type="entry name" value="WH4_Lhr"/>
</dbReference>
<dbReference type="CDD" id="cd18796">
    <property type="entry name" value="SF2_C_LHR"/>
    <property type="match status" value="1"/>
</dbReference>
<reference evidence="11" key="1">
    <citation type="submission" date="2022-01" db="EMBL/GenBank/DDBJ databases">
        <title>Pseudomonas sp. nov. isolated from Antarctic regolith.</title>
        <authorList>
            <person name="Novakova D."/>
            <person name="Sedlar K."/>
        </authorList>
    </citation>
    <scope>NUCLEOTIDE SEQUENCE</scope>
    <source>
        <strain evidence="11">P2647</strain>
    </source>
</reference>
<dbReference type="Pfam" id="PF23234">
    <property type="entry name" value="WHD_4th_Lhr"/>
    <property type="match status" value="1"/>
</dbReference>
<evidence type="ECO:0000256" key="3">
    <source>
        <dbReference type="ARBA" id="ARBA00022801"/>
    </source>
</evidence>
<evidence type="ECO:0000256" key="1">
    <source>
        <dbReference type="ARBA" id="ARBA00022741"/>
    </source>
</evidence>
<keyword evidence="2" id="KW-0227">DNA damage</keyword>
<evidence type="ECO:0000256" key="5">
    <source>
        <dbReference type="ARBA" id="ARBA00022840"/>
    </source>
</evidence>
<dbReference type="SMART" id="SM00487">
    <property type="entry name" value="DEXDc"/>
    <property type="match status" value="1"/>
</dbReference>
<dbReference type="EMBL" id="JAKJXH010000027">
    <property type="protein sequence ID" value="MCF7544824.1"/>
    <property type="molecule type" value="Genomic_DNA"/>
</dbReference>
<evidence type="ECO:0000256" key="6">
    <source>
        <dbReference type="ARBA" id="ARBA00023125"/>
    </source>
</evidence>
<keyword evidence="5" id="KW-0067">ATP-binding</keyword>
<evidence type="ECO:0000259" key="10">
    <source>
        <dbReference type="PROSITE" id="PS51194"/>
    </source>
</evidence>
<name>A0ABS9IAR4_9PSED</name>
<dbReference type="Pfam" id="PF19306">
    <property type="entry name" value="WHD_Lhr"/>
    <property type="match status" value="1"/>
</dbReference>
<evidence type="ECO:0000256" key="7">
    <source>
        <dbReference type="ARBA" id="ARBA00023204"/>
    </source>
</evidence>
<dbReference type="RefSeq" id="WP_237254180.1">
    <property type="nucleotide sequence ID" value="NZ_JAKJXE010000019.1"/>
</dbReference>
<dbReference type="PROSITE" id="PS51194">
    <property type="entry name" value="HELICASE_CTER"/>
    <property type="match status" value="1"/>
</dbReference>
<dbReference type="Gene3D" id="3.40.50.300">
    <property type="entry name" value="P-loop containing nucleotide triphosphate hydrolases"/>
    <property type="match status" value="2"/>
</dbReference>
<dbReference type="InterPro" id="IPR013701">
    <property type="entry name" value="Lhr-like_DEAD/DEAH_assoc"/>
</dbReference>
<accession>A0ABS9IAR4</accession>
<feature type="domain" description="Helicase ATP-binding" evidence="9">
    <location>
        <begin position="37"/>
        <end position="233"/>
    </location>
</feature>
<dbReference type="InterPro" id="IPR055368">
    <property type="entry name" value="WH3_Lhr"/>
</dbReference>
<sequence>MNLPQTPDPVLDAFHPAVSAWFRSTFPAITAAQAQAWPLIKRRESTLIAAPTGSGKTLTAFLAVIDDLVHQGLERGGELPNETFVVYVSPLKALSNDIQINLQNPLAGITDQLIQQGLPGLRITTAVRTGDTPQKERTAMRKTAPNILVTTPESLYVLLGSDSGRRMLSSTQTVIVDEIHAIAAGKRGSHLALTLERLQALCAKPLLRIGLSATQKPIERVSRFLVGSDPVSRPCAIIDIGHARPRDLAIEVPPVALSAVMSSDVWQLVYDRLAALAREHRTTLIFVNTRRLAERMARHLSERLGKEAVAAHHGSMAKEQRLDAEQRLKRGDLQVLIATASLELGIDIGDVDLVCQISSPRSIASFLQRVGRSGHHVGGTPKGRLFAVSRDDLIECAALLDCVRRGELDTLVIPKAPLDVLAQQIIAEVSCQEWQEQDLLALFRKASPYADVDESHYQALLTMLAEGYSGGQGVRAAYLHRDAVTRTLRGRRGSKLTAVTSGGTIPDNADYSVVLEPQALNIGTVNEDFAVESAAGDIFQLGNTSYRILRIESGRVRVEDAHGMPPNIPFWMGEAPGRSDELSFAVARLQADIDEQLSAHPGNLQACTDWLMKSLGLDLASAEQIIEYLARAHSALGALPSQDTLVIERFFDQSGGTQLVIHSPFGSRVNRAWGLALRKRFCRTFNFELQAAASEDAIVLSLSTAHSFALDEVWRYLNSATAEHLLIQAVLDAPLFGVRWRWNAGVALALPRYTGGRKVAPQLQRIKSDDLIATVFPDQIACLENLVGERDVPEHPLIEQTLDDCLHEAMDAEGWLKLLRRMENGEVRLVSRDLPAPSPLAAEILNAKPYAFLDNAPLEERRTQAVLNRRWSDPESTDDLGALDVDAIKAVADEAWPQPQNVDEMHEALMSLGCITGVEAREHTDWMKWLESLARSGRGTRLQVTPEQALWIPLERLTCLQAIYPAAEMHPPLAALAGFDGAWSEDEARVEIVRARLGGFGPLTVTAIAEPLALTQNEIAQALAQLENEGYVLRGQFSPDARGEEWCERHLLSRIHRYTVKRLRREIEPVSLQDFTRFLFDWQHLSATTQSQGKAALPEVVAQLEGFSSAAGAWDSDLLPARLKDYSSIWLDDLCRSGKVVWMRLTSRNKVGSAALRSTPIVLLPRPQVRLWTGLTEQPAPTELSLRAQKVHEVLSSQGAMFFDELTGEAHLLRAELETALQELVGAGLVNADSFAGLRALITPASKRASHTSRRNRGAFIGGMDDAGRWALLRRAPAKEEGVSQRIDGDTLEHVAMTLLRRYGVVFWRLLEREADWLPTWRELLRTFHRLEARGEIRGGRFVAGLAGEQFALPEAIPLLRDVRKRPLDGSLIAVSGVDPLNLAGTLLPSAKVPAIVGNKLVYRDGIPIAAIIAGKPQYWGEVDEALMLQVRDRLFR</sequence>
<evidence type="ECO:0000256" key="8">
    <source>
        <dbReference type="ARBA" id="ARBA00023235"/>
    </source>
</evidence>
<keyword evidence="7" id="KW-0234">DNA repair</keyword>
<dbReference type="InterPro" id="IPR036390">
    <property type="entry name" value="WH_DNA-bd_sf"/>
</dbReference>
<dbReference type="PANTHER" id="PTHR47962:SF5">
    <property type="entry name" value="ATP-DEPENDENT HELICASE LHR-RELATED"/>
    <property type="match status" value="1"/>
</dbReference>
<gene>
    <name evidence="11" type="ORF">L4G47_21770</name>
</gene>
<organism evidence="11 12">
    <name type="scientific">Pseudomonas petrae</name>
    <dbReference type="NCBI Taxonomy" id="2912190"/>
    <lineage>
        <taxon>Bacteria</taxon>
        <taxon>Pseudomonadati</taxon>
        <taxon>Pseudomonadota</taxon>
        <taxon>Gammaproteobacteria</taxon>
        <taxon>Pseudomonadales</taxon>
        <taxon>Pseudomonadaceae</taxon>
        <taxon>Pseudomonas</taxon>
    </lineage>
</organism>
<dbReference type="SMART" id="SM00490">
    <property type="entry name" value="HELICc"/>
    <property type="match status" value="1"/>
</dbReference>
<dbReference type="SUPFAM" id="SSF46785">
    <property type="entry name" value="Winged helix' DNA-binding domain"/>
    <property type="match status" value="1"/>
</dbReference>
<keyword evidence="4 11" id="KW-0347">Helicase</keyword>
<dbReference type="Pfam" id="PF00271">
    <property type="entry name" value="Helicase_C"/>
    <property type="match status" value="1"/>
</dbReference>